<dbReference type="InterPro" id="IPR029063">
    <property type="entry name" value="SAM-dependent_MTases_sf"/>
</dbReference>
<accession>A0A553K2Y7</accession>
<keyword evidence="2 7" id="KW-0489">Methyltransferase</keyword>
<evidence type="ECO:0000256" key="3">
    <source>
        <dbReference type="ARBA" id="ARBA00022679"/>
    </source>
</evidence>
<dbReference type="PROSITE" id="PS00092">
    <property type="entry name" value="N6_MTASE"/>
    <property type="match status" value="1"/>
</dbReference>
<comment type="caution">
    <text evidence="7">The sequence shown here is derived from an EMBL/GenBank/DDBJ whole genome shotgun (WGS) entry which is preliminary data.</text>
</comment>
<proteinExistence type="inferred from homology"/>
<evidence type="ECO:0000259" key="6">
    <source>
        <dbReference type="Pfam" id="PF23186"/>
    </source>
</evidence>
<dbReference type="InterPro" id="IPR055487">
    <property type="entry name" value="DUF7059"/>
</dbReference>
<name>A0A553K2Y7_9ACTN</name>
<dbReference type="InterPro" id="IPR002052">
    <property type="entry name" value="DNA_methylase_N6_adenine_CS"/>
</dbReference>
<keyword evidence="8" id="KW-1185">Reference proteome</keyword>
<dbReference type="PANTHER" id="PTHR45875">
    <property type="entry name" value="METHYLTRANSFERASE N6AMT1"/>
    <property type="match status" value="1"/>
</dbReference>
<evidence type="ECO:0000313" key="8">
    <source>
        <dbReference type="Proteomes" id="UP000317638"/>
    </source>
</evidence>
<keyword evidence="3 7" id="KW-0808">Transferase</keyword>
<dbReference type="Pfam" id="PF05175">
    <property type="entry name" value="MTS"/>
    <property type="match status" value="1"/>
</dbReference>
<dbReference type="Pfam" id="PF23186">
    <property type="entry name" value="DUF7059"/>
    <property type="match status" value="1"/>
</dbReference>
<dbReference type="GO" id="GO:0008170">
    <property type="term" value="F:N-methyltransferase activity"/>
    <property type="evidence" value="ECO:0007669"/>
    <property type="project" value="UniProtKB-ARBA"/>
</dbReference>
<dbReference type="OrthoDB" id="129465at2"/>
<dbReference type="GO" id="GO:0035657">
    <property type="term" value="C:eRF1 methyltransferase complex"/>
    <property type="evidence" value="ECO:0007669"/>
    <property type="project" value="TreeGrafter"/>
</dbReference>
<dbReference type="GO" id="GO:0003676">
    <property type="term" value="F:nucleic acid binding"/>
    <property type="evidence" value="ECO:0007669"/>
    <property type="project" value="InterPro"/>
</dbReference>
<feature type="domain" description="Methyltransferase small" evidence="5">
    <location>
        <begin position="138"/>
        <end position="272"/>
    </location>
</feature>
<gene>
    <name evidence="7" type="ORF">FOJ82_05245</name>
</gene>
<dbReference type="CDD" id="cd02440">
    <property type="entry name" value="AdoMet_MTases"/>
    <property type="match status" value="1"/>
</dbReference>
<organism evidence="7 8">
    <name type="scientific">Tessaracoccus rhinocerotis</name>
    <dbReference type="NCBI Taxonomy" id="1689449"/>
    <lineage>
        <taxon>Bacteria</taxon>
        <taxon>Bacillati</taxon>
        <taxon>Actinomycetota</taxon>
        <taxon>Actinomycetes</taxon>
        <taxon>Propionibacteriales</taxon>
        <taxon>Propionibacteriaceae</taxon>
        <taxon>Tessaracoccus</taxon>
    </lineage>
</organism>
<dbReference type="GO" id="GO:0032259">
    <property type="term" value="P:methylation"/>
    <property type="evidence" value="ECO:0007669"/>
    <property type="project" value="UniProtKB-KW"/>
</dbReference>
<dbReference type="AlphaFoldDB" id="A0A553K2Y7"/>
<feature type="domain" description="DUF7059" evidence="6">
    <location>
        <begin position="12"/>
        <end position="93"/>
    </location>
</feature>
<dbReference type="Gene3D" id="3.40.50.150">
    <property type="entry name" value="Vaccinia Virus protein VP39"/>
    <property type="match status" value="1"/>
</dbReference>
<dbReference type="PANTHER" id="PTHR45875:SF1">
    <property type="entry name" value="METHYLTRANSFERASE N6AMT1"/>
    <property type="match status" value="1"/>
</dbReference>
<dbReference type="GO" id="GO:0008276">
    <property type="term" value="F:protein methyltransferase activity"/>
    <property type="evidence" value="ECO:0007669"/>
    <property type="project" value="TreeGrafter"/>
</dbReference>
<evidence type="ECO:0000313" key="7">
    <source>
        <dbReference type="EMBL" id="TRY19070.1"/>
    </source>
</evidence>
<dbReference type="Proteomes" id="UP000317638">
    <property type="component" value="Unassembled WGS sequence"/>
</dbReference>
<dbReference type="EMBL" id="VKKG01000002">
    <property type="protein sequence ID" value="TRY19070.1"/>
    <property type="molecule type" value="Genomic_DNA"/>
</dbReference>
<protein>
    <submittedName>
        <fullName evidence="7">Methyltransferase</fullName>
    </submittedName>
</protein>
<reference evidence="7 8" key="1">
    <citation type="submission" date="2019-07" db="EMBL/GenBank/DDBJ databases">
        <authorList>
            <person name="Zhou L.-Y."/>
        </authorList>
    </citation>
    <scope>NUCLEOTIDE SEQUENCE [LARGE SCALE GENOMIC DNA]</scope>
    <source>
        <strain evidence="7 8">YIM 101269</strain>
    </source>
</reference>
<comment type="similarity">
    <text evidence="1">Belongs to the eukaryotic/archaeal PrmC-related family.</text>
</comment>
<evidence type="ECO:0000256" key="4">
    <source>
        <dbReference type="ARBA" id="ARBA00022691"/>
    </source>
</evidence>
<dbReference type="InterPro" id="IPR052190">
    <property type="entry name" value="Euk-Arch_PrmC-MTase"/>
</dbReference>
<dbReference type="InterPro" id="IPR007848">
    <property type="entry name" value="Small_mtfrase_dom"/>
</dbReference>
<sequence length="505" mass="53630">MDTTSLRERLTAAGYTVDSVLDRIGEAGQEALGRNTTVAADVALAGAMDPLAVLVRLFLLQQAVPAARAEAALDVEDLVAGGVLRRDGDDVVALLDLRPYDSPDDGASGFLASDLTPGMDAATSATRSDYVLGASPASLTLAQLVVRDEVGSALDLGTGCGVQALHLARHCERVVGTDLNERALECARLTAELSGVEVDLRHGSLYEPVAGERFDLIVSNPPYVMSPPSGGDARLTYREGTHTADGLVEAVVRGSADHLNPGGTAQFLVNWAVTADQPWQERLRGWVEGTGLDCWVIERERLDRYSYIELWLTDAGLAGSEEWLPAYRRWLDYFDELGIEEVGMGWIMLTAAGRAEPQLRFESWPHAVVQPVGIAFAQARDAIDASLLPLDELLAAAPRLADVKQETIGEPGAADPQHIVLRQRSGLLRAIEVDTAEAAALGALDGDLTVGQVLAAVAQVLDLDPAELAAGVIPVIRDALRDQLLVLGGSGEAVEEEPHVVGALN</sequence>
<dbReference type="SUPFAM" id="SSF53335">
    <property type="entry name" value="S-adenosyl-L-methionine-dependent methyltransferases"/>
    <property type="match status" value="1"/>
</dbReference>
<keyword evidence="4" id="KW-0949">S-adenosyl-L-methionine</keyword>
<evidence type="ECO:0000256" key="1">
    <source>
        <dbReference type="ARBA" id="ARBA00006149"/>
    </source>
</evidence>
<dbReference type="GO" id="GO:0008757">
    <property type="term" value="F:S-adenosylmethionine-dependent methyltransferase activity"/>
    <property type="evidence" value="ECO:0007669"/>
    <property type="project" value="TreeGrafter"/>
</dbReference>
<evidence type="ECO:0000256" key="2">
    <source>
        <dbReference type="ARBA" id="ARBA00022603"/>
    </source>
</evidence>
<evidence type="ECO:0000259" key="5">
    <source>
        <dbReference type="Pfam" id="PF05175"/>
    </source>
</evidence>